<dbReference type="CDD" id="cd00093">
    <property type="entry name" value="HTH_XRE"/>
    <property type="match status" value="1"/>
</dbReference>
<dbReference type="AlphaFoldDB" id="A0AAE3ZBP2"/>
<dbReference type="Gene3D" id="1.10.260.40">
    <property type="entry name" value="lambda repressor-like DNA-binding domains"/>
    <property type="match status" value="1"/>
</dbReference>
<dbReference type="Pfam" id="PF19054">
    <property type="entry name" value="DUF5753"/>
    <property type="match status" value="1"/>
</dbReference>
<keyword evidence="3" id="KW-1185">Reference proteome</keyword>
<dbReference type="EMBL" id="JAVDXW010000001">
    <property type="protein sequence ID" value="MDR7301952.1"/>
    <property type="molecule type" value="Genomic_DNA"/>
</dbReference>
<feature type="domain" description="HTH cro/C1-type" evidence="1">
    <location>
        <begin position="10"/>
        <end position="64"/>
    </location>
</feature>
<dbReference type="Pfam" id="PF13560">
    <property type="entry name" value="HTH_31"/>
    <property type="match status" value="1"/>
</dbReference>
<accession>A0AAE3ZBP2</accession>
<dbReference type="InterPro" id="IPR010982">
    <property type="entry name" value="Lambda_DNA-bd_dom_sf"/>
</dbReference>
<dbReference type="InterPro" id="IPR043917">
    <property type="entry name" value="DUF5753"/>
</dbReference>
<dbReference type="GO" id="GO:0003677">
    <property type="term" value="F:DNA binding"/>
    <property type="evidence" value="ECO:0007669"/>
    <property type="project" value="InterPro"/>
</dbReference>
<dbReference type="SUPFAM" id="SSF47413">
    <property type="entry name" value="lambda repressor-like DNA-binding domains"/>
    <property type="match status" value="1"/>
</dbReference>
<organism evidence="2 3">
    <name type="scientific">Haloactinomyces albus</name>
    <dbReference type="NCBI Taxonomy" id="1352928"/>
    <lineage>
        <taxon>Bacteria</taxon>
        <taxon>Bacillati</taxon>
        <taxon>Actinomycetota</taxon>
        <taxon>Actinomycetes</taxon>
        <taxon>Actinopolysporales</taxon>
        <taxon>Actinopolysporaceae</taxon>
        <taxon>Haloactinomyces</taxon>
    </lineage>
</organism>
<protein>
    <submittedName>
        <fullName evidence="2">Transcriptional regulator with XRE-family HTH domain</fullName>
    </submittedName>
</protein>
<dbReference type="Proteomes" id="UP001180845">
    <property type="component" value="Unassembled WGS sequence"/>
</dbReference>
<evidence type="ECO:0000313" key="3">
    <source>
        <dbReference type="Proteomes" id="UP001180845"/>
    </source>
</evidence>
<dbReference type="SMART" id="SM00530">
    <property type="entry name" value="HTH_XRE"/>
    <property type="match status" value="1"/>
</dbReference>
<dbReference type="PROSITE" id="PS50943">
    <property type="entry name" value="HTH_CROC1"/>
    <property type="match status" value="1"/>
</dbReference>
<gene>
    <name evidence="2" type="ORF">JOF55_002133</name>
</gene>
<name>A0AAE3ZBP2_9ACTN</name>
<comment type="caution">
    <text evidence="2">The sequence shown here is derived from an EMBL/GenBank/DDBJ whole genome shotgun (WGS) entry which is preliminary data.</text>
</comment>
<reference evidence="2" key="1">
    <citation type="submission" date="2023-07" db="EMBL/GenBank/DDBJ databases">
        <title>Sequencing the genomes of 1000 actinobacteria strains.</title>
        <authorList>
            <person name="Klenk H.-P."/>
        </authorList>
    </citation>
    <scope>NUCLEOTIDE SEQUENCE</scope>
    <source>
        <strain evidence="2">DSM 45977</strain>
    </source>
</reference>
<proteinExistence type="predicted"/>
<dbReference type="InterPro" id="IPR001387">
    <property type="entry name" value="Cro/C1-type_HTH"/>
</dbReference>
<sequence length="272" mass="30320">MARLQLGQLLRELREAAGRAREDTAIKLECKTPKISKIETGRATIGPGDARLLIELYDADAQTAETVLQLARQARKRAPVRVPDWAQRFVAMESISSAIRIYEAELIPGLLQTEEYTRAVTKAFDPERDTAEVERLVEVRAERQALLNSEAPPHLWTVINEAVIRRPVGGAEIMHKQLLRLRELADLPRVTLQVLPFTAGAHAAMGSSFHLLQMRDPSEAKVIYTEDLASSDYLDGPAQIERYSLVFDRLQVAALGETETAAMLDRAIRDGT</sequence>
<evidence type="ECO:0000259" key="1">
    <source>
        <dbReference type="PROSITE" id="PS50943"/>
    </source>
</evidence>
<evidence type="ECO:0000313" key="2">
    <source>
        <dbReference type="EMBL" id="MDR7301952.1"/>
    </source>
</evidence>